<feature type="region of interest" description="Disordered" evidence="1">
    <location>
        <begin position="779"/>
        <end position="798"/>
    </location>
</feature>
<name>A0A1I4RP10_9HYPH</name>
<dbReference type="EMBL" id="FOTK01000037">
    <property type="protein sequence ID" value="SFM53944.1"/>
    <property type="molecule type" value="Genomic_DNA"/>
</dbReference>
<protein>
    <submittedName>
        <fullName evidence="2">Uncharacterized protein</fullName>
    </submittedName>
</protein>
<dbReference type="InterPro" id="IPR027417">
    <property type="entry name" value="P-loop_NTPase"/>
</dbReference>
<dbReference type="SUPFAM" id="SSF52540">
    <property type="entry name" value="P-loop containing nucleoside triphosphate hydrolases"/>
    <property type="match status" value="1"/>
</dbReference>
<evidence type="ECO:0000313" key="3">
    <source>
        <dbReference type="Proteomes" id="UP000199048"/>
    </source>
</evidence>
<accession>A0A1I4RP10</accession>
<gene>
    <name evidence="2" type="ORF">SAMN05192568_10372</name>
</gene>
<reference evidence="3" key="1">
    <citation type="submission" date="2016-10" db="EMBL/GenBank/DDBJ databases">
        <authorList>
            <person name="Varghese N."/>
            <person name="Submissions S."/>
        </authorList>
    </citation>
    <scope>NUCLEOTIDE SEQUENCE [LARGE SCALE GENOMIC DNA]</scope>
    <source>
        <strain evidence="3">BL36</strain>
    </source>
</reference>
<sequence length="798" mass="92286">MSTLNYASTIAGGGKTFSIIRAAIHRSKTGRNTAICVPTLVLAEEVRRLLEEQDDNCKLNVFHRDDGGEGAVTNRVRAYLDTCKPNGQILIITHQCFDYLPYFARKASWRVFFDENISVFETNTVNLPENHGIITDHMAIISTGSTYGRVTVTDTGRLRTVVENKNNDAAWALVRDFGSVLLDENYDSYVKIKQFTDLVEGRKQEGQLTIYSLRKPDKFLGFEQVTFASANFEDTLAFNYWKRLGVNWIEDSEISSSVIRREHHHSPNLQIYYGYDGRNSKALRNRLEKSGNNELWEKARELMRGEPYLWLENKDREETSILRQEGPMLPPGCAGLNTYSHIRHAIILPAYNYDPGQSDFLSKVAWFEKEMQERAMNLNLYQAFMRTAIRKGDVGEEARWVVACKRDADLLSERFPGSVIKPLGLTPLPERKVGRPKVYNGNQNRRHKYEERKKEQLARSADFVGDLGPEFLRDVVFHDTSDKSTLRSIGNFVRNYRGSYFHNYFDKEPQNVTMNERRFVSWLKQLSTNSYKSKDDIPCISGALFDPRRSSENTRHTKNVALCRGIWIDIELGDMTVKQFERAFPHIQFVAFNTFRHTKQEPRYRIYIPTDRPMYFEESVAIYHEVRYSLKNQGWINGKRNAKPSASFNRSFDGIDCRPNPSLLSILPCQTQSGKESFFHDLTKGKEPLNVDAWLDQRSWFQGDDDFYDLPPFNYNNQDAALTQEQELIIVEATNRWETFGRSKGNGDAGIFTLYIALRQAKIPYHEIQWRLLNAATQSTSPNDRRKQVQDLLKKVKH</sequence>
<keyword evidence="3" id="KW-1185">Reference proteome</keyword>
<dbReference type="STRING" id="582667.SAMN05192568_10372"/>
<dbReference type="AlphaFoldDB" id="A0A1I4RP10"/>
<evidence type="ECO:0000313" key="2">
    <source>
        <dbReference type="EMBL" id="SFM53944.1"/>
    </source>
</evidence>
<dbReference type="Proteomes" id="UP000199048">
    <property type="component" value="Unassembled WGS sequence"/>
</dbReference>
<dbReference type="RefSeq" id="WP_139234207.1">
    <property type="nucleotide sequence ID" value="NZ_FOTK01000037.1"/>
</dbReference>
<proteinExistence type="predicted"/>
<organism evidence="2 3">
    <name type="scientific">Methylobacterium pseudosasicola</name>
    <dbReference type="NCBI Taxonomy" id="582667"/>
    <lineage>
        <taxon>Bacteria</taxon>
        <taxon>Pseudomonadati</taxon>
        <taxon>Pseudomonadota</taxon>
        <taxon>Alphaproteobacteria</taxon>
        <taxon>Hyphomicrobiales</taxon>
        <taxon>Methylobacteriaceae</taxon>
        <taxon>Methylobacterium</taxon>
    </lineage>
</organism>
<dbReference type="OrthoDB" id="6626154at2"/>
<evidence type="ECO:0000256" key="1">
    <source>
        <dbReference type="SAM" id="MobiDB-lite"/>
    </source>
</evidence>
<feature type="compositionally biased region" description="Basic and acidic residues" evidence="1">
    <location>
        <begin position="783"/>
        <end position="798"/>
    </location>
</feature>